<feature type="transmembrane region" description="Helical" evidence="9">
    <location>
        <begin position="298"/>
        <end position="321"/>
    </location>
</feature>
<keyword evidence="7 9" id="KW-0472">Membrane</keyword>
<comment type="caution">
    <text evidence="10">The sequence shown here is derived from an EMBL/GenBank/DDBJ whole genome shotgun (WGS) entry which is preliminary data.</text>
</comment>
<dbReference type="GO" id="GO:0015920">
    <property type="term" value="P:lipopolysaccharide transport"/>
    <property type="evidence" value="ECO:0007669"/>
    <property type="project" value="TreeGrafter"/>
</dbReference>
<keyword evidence="5 9" id="KW-0812">Transmembrane</keyword>
<evidence type="ECO:0000256" key="1">
    <source>
        <dbReference type="ARBA" id="ARBA00002265"/>
    </source>
</evidence>
<dbReference type="GO" id="GO:0055085">
    <property type="term" value="P:transmembrane transport"/>
    <property type="evidence" value="ECO:0007669"/>
    <property type="project" value="InterPro"/>
</dbReference>
<reference evidence="10" key="1">
    <citation type="submission" date="2021-03" db="EMBL/GenBank/DDBJ databases">
        <title>Identification and antibiotic profiling of Wohlfahrtiimonas chitiniclastica, an underestimated human pathogen.</title>
        <authorList>
            <person name="Kopf A."/>
            <person name="Bunk B."/>
            <person name="Coldewey S."/>
            <person name="Gunzer F."/>
            <person name="Riedel T."/>
            <person name="Schroettner P."/>
        </authorList>
    </citation>
    <scope>NUCLEOTIDE SEQUENCE</scope>
    <source>
        <strain evidence="10">DSM 100917</strain>
    </source>
</reference>
<sequence>MIKVDRYILWTTLMTVIGSLVLLSIIETFFTFLNELSDVGQADFSLTNVLLYLLYDLPMRVNRMIPMGLLLGALIGLGQLASTNELTIMRAAGMSKFRILYGAIITVVLMSVLSLFLSEKVIPESSVEAEIYQNNQSGKDIVRDGFWAISNQEILNVAALHNDELKNITMFDIDGQTIKNVVHAPSATLNRKDWIMNDVTTTTIEQSCIVRTVEQAVTFPNLIDQRILEALSAKPENLSIRNLNRFIRYLDGNGLDSSEYRLAFWTKVFSPLMNFVMLIVVAPLVFSQNRQGGLGVRIFLGIMIGLIIYLASRILSHSILIFGYPPIIGAILPIAIALLIAFLLFKFVASR</sequence>
<dbReference type="Proteomes" id="UP000680020">
    <property type="component" value="Unassembled WGS sequence"/>
</dbReference>
<evidence type="ECO:0000256" key="9">
    <source>
        <dbReference type="SAM" id="Phobius"/>
    </source>
</evidence>
<keyword evidence="4" id="KW-1003">Cell membrane</keyword>
<evidence type="ECO:0000313" key="10">
    <source>
        <dbReference type="EMBL" id="MBS7823951.1"/>
    </source>
</evidence>
<feature type="transmembrane region" description="Helical" evidence="9">
    <location>
        <begin position="268"/>
        <end position="286"/>
    </location>
</feature>
<protein>
    <submittedName>
        <fullName evidence="10">LPS export ABC transporter permease LptG</fullName>
    </submittedName>
</protein>
<evidence type="ECO:0000313" key="11">
    <source>
        <dbReference type="Proteomes" id="UP000680020"/>
    </source>
</evidence>
<evidence type="ECO:0000256" key="6">
    <source>
        <dbReference type="ARBA" id="ARBA00022989"/>
    </source>
</evidence>
<evidence type="ECO:0000256" key="4">
    <source>
        <dbReference type="ARBA" id="ARBA00022475"/>
    </source>
</evidence>
<evidence type="ECO:0000256" key="5">
    <source>
        <dbReference type="ARBA" id="ARBA00022692"/>
    </source>
</evidence>
<dbReference type="PANTHER" id="PTHR33529">
    <property type="entry name" value="SLR0882 PROTEIN-RELATED"/>
    <property type="match status" value="1"/>
</dbReference>
<comment type="subcellular location">
    <subcellularLocation>
        <location evidence="2">Cell membrane</location>
        <topology evidence="2">Multi-pass membrane protein</topology>
    </subcellularLocation>
</comment>
<dbReference type="AlphaFoldDB" id="A0AB35BWV2"/>
<dbReference type="InterPro" id="IPR005495">
    <property type="entry name" value="LptG/LptF_permease"/>
</dbReference>
<dbReference type="InterPro" id="IPR030923">
    <property type="entry name" value="LptG"/>
</dbReference>
<gene>
    <name evidence="10" type="primary">lptG</name>
    <name evidence="10" type="ORF">J7561_01880</name>
</gene>
<comment type="subunit">
    <text evidence="8">Component of the lipopolysaccharide transport and assembly complex. The LptBFG transporter is composed of two ATP-binding proteins (LptB) and two transmembrane proteins (LptF and LptG).</text>
</comment>
<feature type="transmembrane region" description="Helical" evidence="9">
    <location>
        <begin position="327"/>
        <end position="349"/>
    </location>
</feature>
<feature type="transmembrane region" description="Helical" evidence="9">
    <location>
        <begin position="64"/>
        <end position="87"/>
    </location>
</feature>
<accession>A0AB35BWV2</accession>
<dbReference type="RefSeq" id="WP_213401964.1">
    <property type="nucleotide sequence ID" value="NZ_JAGIBT010000001.1"/>
</dbReference>
<name>A0AB35BWV2_9GAMM</name>
<organism evidence="10 11">
    <name type="scientific">Wohlfahrtiimonas chitiniclastica</name>
    <dbReference type="NCBI Taxonomy" id="400946"/>
    <lineage>
        <taxon>Bacteria</taxon>
        <taxon>Pseudomonadati</taxon>
        <taxon>Pseudomonadota</taxon>
        <taxon>Gammaproteobacteria</taxon>
        <taxon>Cardiobacteriales</taxon>
        <taxon>Ignatzschineriaceae</taxon>
        <taxon>Wohlfahrtiimonas</taxon>
    </lineage>
</organism>
<comment type="function">
    <text evidence="1">Part of the ABC transporter complex LptBFG involved in the translocation of lipopolysaccharide (LPS) from the inner membrane to the outer membrane.</text>
</comment>
<feature type="transmembrane region" description="Helical" evidence="9">
    <location>
        <begin position="7"/>
        <end position="26"/>
    </location>
</feature>
<dbReference type="NCBIfam" id="TIGR04408">
    <property type="entry name" value="LptG_lptG"/>
    <property type="match status" value="1"/>
</dbReference>
<proteinExistence type="inferred from homology"/>
<evidence type="ECO:0000256" key="3">
    <source>
        <dbReference type="ARBA" id="ARBA00007725"/>
    </source>
</evidence>
<feature type="transmembrane region" description="Helical" evidence="9">
    <location>
        <begin position="99"/>
        <end position="117"/>
    </location>
</feature>
<evidence type="ECO:0000256" key="8">
    <source>
        <dbReference type="ARBA" id="ARBA00026081"/>
    </source>
</evidence>
<evidence type="ECO:0000256" key="2">
    <source>
        <dbReference type="ARBA" id="ARBA00004651"/>
    </source>
</evidence>
<dbReference type="Pfam" id="PF03739">
    <property type="entry name" value="LptF_LptG"/>
    <property type="match status" value="1"/>
</dbReference>
<keyword evidence="6 9" id="KW-1133">Transmembrane helix</keyword>
<dbReference type="GO" id="GO:0043190">
    <property type="term" value="C:ATP-binding cassette (ABC) transporter complex"/>
    <property type="evidence" value="ECO:0007669"/>
    <property type="project" value="InterPro"/>
</dbReference>
<evidence type="ECO:0000256" key="7">
    <source>
        <dbReference type="ARBA" id="ARBA00023136"/>
    </source>
</evidence>
<comment type="similarity">
    <text evidence="3">Belongs to the LptF/LptG family.</text>
</comment>
<dbReference type="EMBL" id="JAGIBU010000001">
    <property type="protein sequence ID" value="MBS7823951.1"/>
    <property type="molecule type" value="Genomic_DNA"/>
</dbReference>
<dbReference type="PANTHER" id="PTHR33529:SF2">
    <property type="entry name" value="LIPOPOLYSACCHARIDE EXPORT SYSTEM PERMEASE PROTEIN LPTG"/>
    <property type="match status" value="1"/>
</dbReference>